<dbReference type="eggNOG" id="COG0384">
    <property type="taxonomic scope" value="Bacteria"/>
</dbReference>
<evidence type="ECO:0000313" key="3">
    <source>
        <dbReference type="EMBL" id="BAN46604.1"/>
    </source>
</evidence>
<dbReference type="NCBIfam" id="TIGR00654">
    <property type="entry name" value="PhzF_family"/>
    <property type="match status" value="1"/>
</dbReference>
<dbReference type="GO" id="GO:0005737">
    <property type="term" value="C:cytoplasm"/>
    <property type="evidence" value="ECO:0007669"/>
    <property type="project" value="TreeGrafter"/>
</dbReference>
<accession>S6BC36</accession>
<feature type="active site" evidence="2">
    <location>
        <position position="44"/>
    </location>
</feature>
<dbReference type="HOGENOM" id="CLU_048756_0_1_6"/>
<evidence type="ECO:0000256" key="1">
    <source>
        <dbReference type="ARBA" id="ARBA00008270"/>
    </source>
</evidence>
<dbReference type="Gene3D" id="3.10.310.10">
    <property type="entry name" value="Diaminopimelate Epimerase, Chain A, domain 1"/>
    <property type="match status" value="2"/>
</dbReference>
<dbReference type="SUPFAM" id="SSF54506">
    <property type="entry name" value="Diaminopimelate epimerase-like"/>
    <property type="match status" value="1"/>
</dbReference>
<reference evidence="3 4" key="1">
    <citation type="journal article" date="2013" name="Genome Announc.">
        <title>Complete Genome Sequence of the Carbazole Degrader Pseudomonas resinovorans Strain CA10 (NBRC 106553).</title>
        <authorList>
            <person name="Shintani M."/>
            <person name="Hosoyama A."/>
            <person name="Ohji S."/>
            <person name="Tsuchikane K."/>
            <person name="Takarada H."/>
            <person name="Yamazoe A."/>
            <person name="Fujita N."/>
            <person name="Nojiri H."/>
        </authorList>
    </citation>
    <scope>NUCLEOTIDE SEQUENCE [LARGE SCALE GENOMIC DNA]</scope>
    <source>
        <strain evidence="3 4">NBRC 106553</strain>
    </source>
</reference>
<gene>
    <name evidence="3" type="ORF">PCA10_08720</name>
</gene>
<evidence type="ECO:0008006" key="5">
    <source>
        <dbReference type="Google" id="ProtNLM"/>
    </source>
</evidence>
<comment type="similarity">
    <text evidence="1">Belongs to the PhzF family.</text>
</comment>
<name>S6BC36_METRE</name>
<dbReference type="AlphaFoldDB" id="S6BC36"/>
<dbReference type="KEGG" id="pre:PCA10_08720"/>
<dbReference type="PANTHER" id="PTHR13774">
    <property type="entry name" value="PHENAZINE BIOSYNTHESIS PROTEIN"/>
    <property type="match status" value="1"/>
</dbReference>
<dbReference type="STRING" id="1245471.PCA10_08720"/>
<dbReference type="Proteomes" id="UP000015503">
    <property type="component" value="Chromosome"/>
</dbReference>
<proteinExistence type="inferred from homology"/>
<dbReference type="EMBL" id="AP013068">
    <property type="protein sequence ID" value="BAN46604.1"/>
    <property type="molecule type" value="Genomic_DNA"/>
</dbReference>
<dbReference type="RefSeq" id="WP_016490806.1">
    <property type="nucleotide sequence ID" value="NC_021499.1"/>
</dbReference>
<evidence type="ECO:0000256" key="2">
    <source>
        <dbReference type="PIRSR" id="PIRSR016184-1"/>
    </source>
</evidence>
<organism evidence="3 4">
    <name type="scientific">Metapseudomonas resinovorans NBRC 106553</name>
    <dbReference type="NCBI Taxonomy" id="1245471"/>
    <lineage>
        <taxon>Bacteria</taxon>
        <taxon>Pseudomonadati</taxon>
        <taxon>Pseudomonadota</taxon>
        <taxon>Gammaproteobacteria</taxon>
        <taxon>Pseudomonadales</taxon>
        <taxon>Pseudomonadaceae</taxon>
        <taxon>Metapseudomonas</taxon>
    </lineage>
</organism>
<dbReference type="OrthoDB" id="9788221at2"/>
<protein>
    <recommendedName>
        <fullName evidence="5">Phenazine biosynthesis protein</fullName>
    </recommendedName>
</protein>
<dbReference type="Pfam" id="PF02567">
    <property type="entry name" value="PhzC-PhzF"/>
    <property type="match status" value="1"/>
</dbReference>
<evidence type="ECO:0000313" key="4">
    <source>
        <dbReference type="Proteomes" id="UP000015503"/>
    </source>
</evidence>
<dbReference type="PATRIC" id="fig|1245471.3.peg.875"/>
<keyword evidence="4" id="KW-1185">Reference proteome</keyword>
<sequence>MEYWQVDVFAERVLAGNGLAVFPDCRGLSPAAMQELTRELRQFESIFLAPLDAANHFAARVFTVEEELPFAGHPVLGAAALLHHLHGGKADADWLLQLPEKSVGITTRRQGKGFYAEMDQGPATFGKVLDGASAATFAGAFGSRYDSRYPAQVVSTGLPYLLLPVTAAGLADARQREPLDAALAGIGAAFVFLMDVDAREGRTWDPLGVVEDIATGSAAGPVAAWRVSQGLEPAGQAFSLAQGRFVGRPSRLDVCVGEAGNVLVGGTVQLLAQARLLPSPAELD</sequence>
<dbReference type="InterPro" id="IPR003719">
    <property type="entry name" value="Phenazine_PhzF-like"/>
</dbReference>
<dbReference type="PIRSF" id="PIRSF016184">
    <property type="entry name" value="PhzC_PhzF"/>
    <property type="match status" value="1"/>
</dbReference>
<dbReference type="GO" id="GO:0016853">
    <property type="term" value="F:isomerase activity"/>
    <property type="evidence" value="ECO:0007669"/>
    <property type="project" value="TreeGrafter"/>
</dbReference>
<dbReference type="PANTHER" id="PTHR13774:SF32">
    <property type="entry name" value="ANTISENSE-ENHANCING SEQUENCE 1"/>
    <property type="match status" value="1"/>
</dbReference>